<feature type="domain" description="Gfo/Idh/MocA-like oxidoreductase N-terminal" evidence="1">
    <location>
        <begin position="40"/>
        <end position="174"/>
    </location>
</feature>
<accession>A0A5C6FN81</accession>
<reference evidence="2 3" key="1">
    <citation type="submission" date="2019-02" db="EMBL/GenBank/DDBJ databases">
        <title>Deep-cultivation of Planctomycetes and their phenomic and genomic characterization uncovers novel biology.</title>
        <authorList>
            <person name="Wiegand S."/>
            <person name="Jogler M."/>
            <person name="Boedeker C."/>
            <person name="Pinto D."/>
            <person name="Vollmers J."/>
            <person name="Rivas-Marin E."/>
            <person name="Kohn T."/>
            <person name="Peeters S.H."/>
            <person name="Heuer A."/>
            <person name="Rast P."/>
            <person name="Oberbeckmann S."/>
            <person name="Bunk B."/>
            <person name="Jeske O."/>
            <person name="Meyerdierks A."/>
            <person name="Storesund J.E."/>
            <person name="Kallscheuer N."/>
            <person name="Luecker S."/>
            <person name="Lage O.M."/>
            <person name="Pohl T."/>
            <person name="Merkel B.J."/>
            <person name="Hornburger P."/>
            <person name="Mueller R.-W."/>
            <person name="Bruemmer F."/>
            <person name="Labrenz M."/>
            <person name="Spormann A.M."/>
            <person name="Op Den Camp H."/>
            <person name="Overmann J."/>
            <person name="Amann R."/>
            <person name="Jetten M.S.M."/>
            <person name="Mascher T."/>
            <person name="Medema M.H."/>
            <person name="Devos D.P."/>
            <person name="Kaster A.-K."/>
            <person name="Ovreas L."/>
            <person name="Rohde M."/>
            <person name="Galperin M.Y."/>
            <person name="Jogler C."/>
        </authorList>
    </citation>
    <scope>NUCLEOTIDE SEQUENCE [LARGE SCALE GENOMIC DNA]</scope>
    <source>
        <strain evidence="2 3">V7</strain>
    </source>
</reference>
<dbReference type="Proteomes" id="UP000316476">
    <property type="component" value="Unassembled WGS sequence"/>
</dbReference>
<dbReference type="RefSeq" id="WP_146410252.1">
    <property type="nucleotide sequence ID" value="NZ_SJPZ01000001.1"/>
</dbReference>
<dbReference type="EC" id="1.1.1.18" evidence="2"/>
<dbReference type="PROSITE" id="PS51318">
    <property type="entry name" value="TAT"/>
    <property type="match status" value="1"/>
</dbReference>
<evidence type="ECO:0000259" key="1">
    <source>
        <dbReference type="Pfam" id="PF01408"/>
    </source>
</evidence>
<dbReference type="OrthoDB" id="253515at2"/>
<organism evidence="2 3">
    <name type="scientific">Crateriforma conspicua</name>
    <dbReference type="NCBI Taxonomy" id="2527996"/>
    <lineage>
        <taxon>Bacteria</taxon>
        <taxon>Pseudomonadati</taxon>
        <taxon>Planctomycetota</taxon>
        <taxon>Planctomycetia</taxon>
        <taxon>Planctomycetales</taxon>
        <taxon>Planctomycetaceae</taxon>
        <taxon>Crateriforma</taxon>
    </lineage>
</organism>
<sequence length="302" mass="33334">MKTREASSRRDFIGTGAKAAAASLTLTAPHFVHAAASDEFKIVLVGAGGRGTGATADSLRVDKRIKLVAIADAFQDRAETSRKLLKERFGPQIDVPDERLFVGLEAYNDALACDADLMIHGTPPGFRPLHYRAAIEAGKHVFMEKPCCVDAGGYRSLLQTNKLADEKNLKVGVGLFRRHMPTYLEAMGRVHDGDIGKIQFMRCYCNMTAWGGGAPHVDGMSELEHQIRNWRVFDWLGGGRLVEAHCHELDVMDWAMQSHPVEVNGMGGRQAIRGLVAKGGRFGTDFDHHIPRIHVCRRHKDV</sequence>
<protein>
    <submittedName>
        <fullName evidence="2">Inositol 2-dehydrogenase/D-chiro-inositol 3-dehydrogenase</fullName>
        <ecNumber evidence="2">1.1.1.18</ecNumber>
    </submittedName>
</protein>
<keyword evidence="2" id="KW-0560">Oxidoreductase</keyword>
<name>A0A5C6FN81_9PLAN</name>
<dbReference type="GO" id="GO:0000166">
    <property type="term" value="F:nucleotide binding"/>
    <property type="evidence" value="ECO:0007669"/>
    <property type="project" value="InterPro"/>
</dbReference>
<dbReference type="InterPro" id="IPR006311">
    <property type="entry name" value="TAT_signal"/>
</dbReference>
<dbReference type="Gene3D" id="3.30.360.10">
    <property type="entry name" value="Dihydrodipicolinate Reductase, domain 2"/>
    <property type="match status" value="1"/>
</dbReference>
<gene>
    <name evidence="2" type="primary">iolG_2</name>
    <name evidence="2" type="ORF">V7x_01410</name>
</gene>
<evidence type="ECO:0000313" key="3">
    <source>
        <dbReference type="Proteomes" id="UP000316476"/>
    </source>
</evidence>
<dbReference type="AlphaFoldDB" id="A0A5C6FN81"/>
<dbReference type="SUPFAM" id="SSF55347">
    <property type="entry name" value="Glyceraldehyde-3-phosphate dehydrogenase-like, C-terminal domain"/>
    <property type="match status" value="1"/>
</dbReference>
<dbReference type="Gene3D" id="3.40.50.720">
    <property type="entry name" value="NAD(P)-binding Rossmann-like Domain"/>
    <property type="match status" value="1"/>
</dbReference>
<dbReference type="EMBL" id="SJPZ01000001">
    <property type="protein sequence ID" value="TWU64597.1"/>
    <property type="molecule type" value="Genomic_DNA"/>
</dbReference>
<dbReference type="InterPro" id="IPR036291">
    <property type="entry name" value="NAD(P)-bd_dom_sf"/>
</dbReference>
<dbReference type="GO" id="GO:0050112">
    <property type="term" value="F:inositol 2-dehydrogenase (NAD+) activity"/>
    <property type="evidence" value="ECO:0007669"/>
    <property type="project" value="UniProtKB-EC"/>
</dbReference>
<comment type="caution">
    <text evidence="2">The sequence shown here is derived from an EMBL/GenBank/DDBJ whole genome shotgun (WGS) entry which is preliminary data.</text>
</comment>
<dbReference type="InterPro" id="IPR000683">
    <property type="entry name" value="Gfo/Idh/MocA-like_OxRdtase_N"/>
</dbReference>
<dbReference type="SUPFAM" id="SSF51735">
    <property type="entry name" value="NAD(P)-binding Rossmann-fold domains"/>
    <property type="match status" value="1"/>
</dbReference>
<dbReference type="PANTHER" id="PTHR43818">
    <property type="entry name" value="BCDNA.GH03377"/>
    <property type="match status" value="1"/>
</dbReference>
<dbReference type="Pfam" id="PF01408">
    <property type="entry name" value="GFO_IDH_MocA"/>
    <property type="match status" value="1"/>
</dbReference>
<evidence type="ECO:0000313" key="2">
    <source>
        <dbReference type="EMBL" id="TWU64597.1"/>
    </source>
</evidence>
<dbReference type="PANTHER" id="PTHR43818:SF5">
    <property type="entry name" value="OXIDOREDUCTASE FAMILY PROTEIN"/>
    <property type="match status" value="1"/>
</dbReference>
<dbReference type="InterPro" id="IPR050463">
    <property type="entry name" value="Gfo/Idh/MocA_oxidrdct_glycsds"/>
</dbReference>
<proteinExistence type="predicted"/>